<evidence type="ECO:0000313" key="2">
    <source>
        <dbReference type="Proteomes" id="UP001302676"/>
    </source>
</evidence>
<dbReference type="EMBL" id="MU853655">
    <property type="protein sequence ID" value="KAK4139635.1"/>
    <property type="molecule type" value="Genomic_DNA"/>
</dbReference>
<accession>A0AAN6UW57</accession>
<dbReference type="RefSeq" id="XP_062633006.1">
    <property type="nucleotide sequence ID" value="XM_062782238.1"/>
</dbReference>
<dbReference type="GeneID" id="87818851"/>
<reference evidence="1" key="1">
    <citation type="journal article" date="2023" name="Mol. Phylogenet. Evol.">
        <title>Genome-scale phylogeny and comparative genomics of the fungal order Sordariales.</title>
        <authorList>
            <person name="Hensen N."/>
            <person name="Bonometti L."/>
            <person name="Westerberg I."/>
            <person name="Brannstrom I.O."/>
            <person name="Guillou S."/>
            <person name="Cros-Aarteil S."/>
            <person name="Calhoun S."/>
            <person name="Haridas S."/>
            <person name="Kuo A."/>
            <person name="Mondo S."/>
            <person name="Pangilinan J."/>
            <person name="Riley R."/>
            <person name="LaButti K."/>
            <person name="Andreopoulos B."/>
            <person name="Lipzen A."/>
            <person name="Chen C."/>
            <person name="Yan M."/>
            <person name="Daum C."/>
            <person name="Ng V."/>
            <person name="Clum A."/>
            <person name="Steindorff A."/>
            <person name="Ohm R.A."/>
            <person name="Martin F."/>
            <person name="Silar P."/>
            <person name="Natvig D.O."/>
            <person name="Lalanne C."/>
            <person name="Gautier V."/>
            <person name="Ament-Velasquez S.L."/>
            <person name="Kruys A."/>
            <person name="Hutchinson M.I."/>
            <person name="Powell A.J."/>
            <person name="Barry K."/>
            <person name="Miller A.N."/>
            <person name="Grigoriev I.V."/>
            <person name="Debuchy R."/>
            <person name="Gladieux P."/>
            <person name="Hiltunen Thoren M."/>
            <person name="Johannesson H."/>
        </authorList>
    </citation>
    <scope>NUCLEOTIDE SEQUENCE</scope>
    <source>
        <strain evidence="1">CBS 141.50</strain>
    </source>
</reference>
<organism evidence="1 2">
    <name type="scientific">Dichotomopilus funicola</name>
    <dbReference type="NCBI Taxonomy" id="1934379"/>
    <lineage>
        <taxon>Eukaryota</taxon>
        <taxon>Fungi</taxon>
        <taxon>Dikarya</taxon>
        <taxon>Ascomycota</taxon>
        <taxon>Pezizomycotina</taxon>
        <taxon>Sordariomycetes</taxon>
        <taxon>Sordariomycetidae</taxon>
        <taxon>Sordariales</taxon>
        <taxon>Chaetomiaceae</taxon>
        <taxon>Dichotomopilus</taxon>
    </lineage>
</organism>
<reference evidence="1" key="2">
    <citation type="submission" date="2023-05" db="EMBL/GenBank/DDBJ databases">
        <authorList>
            <consortium name="Lawrence Berkeley National Laboratory"/>
            <person name="Steindorff A."/>
            <person name="Hensen N."/>
            <person name="Bonometti L."/>
            <person name="Westerberg I."/>
            <person name="Brannstrom I.O."/>
            <person name="Guillou S."/>
            <person name="Cros-Aarteil S."/>
            <person name="Calhoun S."/>
            <person name="Haridas S."/>
            <person name="Kuo A."/>
            <person name="Mondo S."/>
            <person name="Pangilinan J."/>
            <person name="Riley R."/>
            <person name="Labutti K."/>
            <person name="Andreopoulos B."/>
            <person name="Lipzen A."/>
            <person name="Chen C."/>
            <person name="Yanf M."/>
            <person name="Daum C."/>
            <person name="Ng V."/>
            <person name="Clum A."/>
            <person name="Ohm R."/>
            <person name="Martin F."/>
            <person name="Silar P."/>
            <person name="Natvig D."/>
            <person name="Lalanne C."/>
            <person name="Gautier V."/>
            <person name="Ament-Velasquez S.L."/>
            <person name="Kruys A."/>
            <person name="Hutchinson M.I."/>
            <person name="Powell A.J."/>
            <person name="Barry K."/>
            <person name="Miller A.N."/>
            <person name="Grigoriev I.V."/>
            <person name="Debuchy R."/>
            <person name="Gladieux P."/>
            <person name="Thoren M.H."/>
            <person name="Johannesson H."/>
        </authorList>
    </citation>
    <scope>NUCLEOTIDE SEQUENCE</scope>
    <source>
        <strain evidence="1">CBS 141.50</strain>
    </source>
</reference>
<comment type="caution">
    <text evidence="1">The sequence shown here is derived from an EMBL/GenBank/DDBJ whole genome shotgun (WGS) entry which is preliminary data.</text>
</comment>
<keyword evidence="2" id="KW-1185">Reference proteome</keyword>
<name>A0AAN6UW57_9PEZI</name>
<gene>
    <name evidence="1" type="ORF">C8A04DRAFT_32859</name>
</gene>
<dbReference type="AlphaFoldDB" id="A0AAN6UW57"/>
<dbReference type="Proteomes" id="UP001302676">
    <property type="component" value="Unassembled WGS sequence"/>
</dbReference>
<evidence type="ECO:0000313" key="1">
    <source>
        <dbReference type="EMBL" id="KAK4139635.1"/>
    </source>
</evidence>
<protein>
    <submittedName>
        <fullName evidence="1">Uncharacterized protein</fullName>
    </submittedName>
</protein>
<proteinExistence type="predicted"/>
<sequence length="235" mass="25435">MPDNRGPGASHDEKRDSYRTLRGLGYLVHDHPTILGYTHSPNPGWNAIEEGDEEQSKELKSALCLLLEFERHIDYLVNNWLNRKHHQQSYALNPDTFKTKYKRWRNTPRHEVTAGFTSLTLRICACSLDFIDEDRATELNVTNVRGLTDQVYTAAKNLAIVFRQEKAAWHSMAAVIQSGIGNVVGGSAFAACQSAAAGGAGAAAVNGVVAGTGAAVSAVAAGGRFLVSRLGRVVS</sequence>